<feature type="compositionally biased region" description="Basic and acidic residues" evidence="1">
    <location>
        <begin position="232"/>
        <end position="242"/>
    </location>
</feature>
<evidence type="ECO:0000256" key="2">
    <source>
        <dbReference type="SAM" id="Phobius"/>
    </source>
</evidence>
<keyword evidence="2" id="KW-1133">Transmembrane helix</keyword>
<dbReference type="EMBL" id="QUSY01000120">
    <property type="protein sequence ID" value="RHY32668.1"/>
    <property type="molecule type" value="Genomic_DNA"/>
</dbReference>
<reference evidence="3 4" key="1">
    <citation type="submission" date="2018-08" db="EMBL/GenBank/DDBJ databases">
        <title>Aphanomyces genome sequencing and annotation.</title>
        <authorList>
            <person name="Minardi D."/>
            <person name="Oidtmann B."/>
            <person name="Van Der Giezen M."/>
            <person name="Studholme D.J."/>
        </authorList>
    </citation>
    <scope>NUCLEOTIDE SEQUENCE [LARGE SCALE GENOMIC DNA]</scope>
    <source>
        <strain evidence="3 4">NJM0002</strain>
    </source>
</reference>
<dbReference type="AlphaFoldDB" id="A0A418B3M5"/>
<evidence type="ECO:0000313" key="3">
    <source>
        <dbReference type="EMBL" id="RHY32668.1"/>
    </source>
</evidence>
<keyword evidence="2" id="KW-0472">Membrane</keyword>
<protein>
    <recommendedName>
        <fullName evidence="5">Transmembrane protein</fullName>
    </recommendedName>
</protein>
<feature type="transmembrane region" description="Helical" evidence="2">
    <location>
        <begin position="47"/>
        <end position="64"/>
    </location>
</feature>
<feature type="transmembrane region" description="Helical" evidence="2">
    <location>
        <begin position="70"/>
        <end position="91"/>
    </location>
</feature>
<dbReference type="Proteomes" id="UP000285060">
    <property type="component" value="Unassembled WGS sequence"/>
</dbReference>
<name>A0A418B3M5_9STRA</name>
<evidence type="ECO:0000256" key="1">
    <source>
        <dbReference type="SAM" id="MobiDB-lite"/>
    </source>
</evidence>
<gene>
    <name evidence="3" type="ORF">DYB32_002358</name>
</gene>
<feature type="region of interest" description="Disordered" evidence="1">
    <location>
        <begin position="214"/>
        <end position="265"/>
    </location>
</feature>
<keyword evidence="2" id="KW-0812">Transmembrane</keyword>
<dbReference type="VEuPathDB" id="FungiDB:H310_10453"/>
<accession>A0A418B3M5</accession>
<keyword evidence="4" id="KW-1185">Reference proteome</keyword>
<sequence length="332" mass="37047">MKTESNVRKRGAAAAASEMHPWTKDFHSIDLGASTNKTQKSQEHSEYFSVHWILAPLLLSWGVWNCIMVPHVLNILAAISIGALILFSMVATPAPTSSTSDDRDMHNDPGNNMKFHINLLPSMNAWLSYLSRTSIDTRKPDEPPMLRLHRSTSTTSTFSSDSELEFAVRCSESTIAIDDDFDMYQDDVCDPEDDEVAWVAPDALNSWMVAPAAAKAPSQPLEPPVDSIITEEGPRERKDRSTPDVPVATKRKVREEPTSTSGRPVSTKRLIVASPPRRLPKSSLCRSPDVRRMMEELERMQEESDALVVAAESVGLGSRCTMNERLRRMRRA</sequence>
<comment type="caution">
    <text evidence="3">The sequence shown here is derived from an EMBL/GenBank/DDBJ whole genome shotgun (WGS) entry which is preliminary data.</text>
</comment>
<proteinExistence type="predicted"/>
<evidence type="ECO:0008006" key="5">
    <source>
        <dbReference type="Google" id="ProtNLM"/>
    </source>
</evidence>
<organism evidence="3 4">
    <name type="scientific">Aphanomyces invadans</name>
    <dbReference type="NCBI Taxonomy" id="157072"/>
    <lineage>
        <taxon>Eukaryota</taxon>
        <taxon>Sar</taxon>
        <taxon>Stramenopiles</taxon>
        <taxon>Oomycota</taxon>
        <taxon>Saprolegniomycetes</taxon>
        <taxon>Saprolegniales</taxon>
        <taxon>Verrucalvaceae</taxon>
        <taxon>Aphanomyces</taxon>
    </lineage>
</organism>
<evidence type="ECO:0000313" key="4">
    <source>
        <dbReference type="Proteomes" id="UP000285060"/>
    </source>
</evidence>